<keyword evidence="3" id="KW-1185">Reference proteome</keyword>
<accession>A0A0C2I9N3</accession>
<dbReference type="GO" id="GO:0004540">
    <property type="term" value="F:RNA nuclease activity"/>
    <property type="evidence" value="ECO:0007669"/>
    <property type="project" value="InterPro"/>
</dbReference>
<dbReference type="PANTHER" id="PTHR35811">
    <property type="entry name" value="SLR1870 PROTEIN"/>
    <property type="match status" value="1"/>
</dbReference>
<dbReference type="EMBL" id="JWZT01005163">
    <property type="protein sequence ID" value="KII61978.1"/>
    <property type="molecule type" value="Genomic_DNA"/>
</dbReference>
<dbReference type="AlphaFoldDB" id="A0A0C2I9N3"/>
<dbReference type="PANTHER" id="PTHR35811:SF1">
    <property type="entry name" value="HTH OST-TYPE DOMAIN-CONTAINING PROTEIN"/>
    <property type="match status" value="1"/>
</dbReference>
<dbReference type="Gene3D" id="3.40.50.1010">
    <property type="entry name" value="5'-nuclease"/>
    <property type="match status" value="1"/>
</dbReference>
<dbReference type="Proteomes" id="UP000031668">
    <property type="component" value="Unassembled WGS sequence"/>
</dbReference>
<protein>
    <recommendedName>
        <fullName evidence="1">HTH OST-type domain-containing protein</fullName>
    </recommendedName>
</protein>
<dbReference type="Pfam" id="PF12872">
    <property type="entry name" value="OST-HTH"/>
    <property type="match status" value="1"/>
</dbReference>
<dbReference type="OrthoDB" id="5205629at2759"/>
<reference evidence="2 3" key="1">
    <citation type="journal article" date="2014" name="Genome Biol. Evol.">
        <title>The genome of the myxosporean Thelohanellus kitauei shows adaptations to nutrient acquisition within its fish host.</title>
        <authorList>
            <person name="Yang Y."/>
            <person name="Xiong J."/>
            <person name="Zhou Z."/>
            <person name="Huo F."/>
            <person name="Miao W."/>
            <person name="Ran C."/>
            <person name="Liu Y."/>
            <person name="Zhang J."/>
            <person name="Feng J."/>
            <person name="Wang M."/>
            <person name="Wang M."/>
            <person name="Wang L."/>
            <person name="Yao B."/>
        </authorList>
    </citation>
    <scope>NUCLEOTIDE SEQUENCE [LARGE SCALE GENOMIC DNA]</scope>
    <source>
        <strain evidence="2">Wuqing</strain>
    </source>
</reference>
<dbReference type="CDD" id="cd11297">
    <property type="entry name" value="PIN_LabA-like_N_1"/>
    <property type="match status" value="1"/>
</dbReference>
<dbReference type="CDD" id="cd10146">
    <property type="entry name" value="LabA_like_C"/>
    <property type="match status" value="1"/>
</dbReference>
<proteinExistence type="predicted"/>
<sequence>MKDKEKIAVFIDADNAPAGKIDIVLSELARYGVVSIRKAYGNWKNPNIKPWEDVLHDYAIQPVQQFDLTKGKNATDMALVIDVMDVIYTKHIDIICLVSSDCDFTPLVTRTLADGKFVIGFGERKAPLPFVNSCSRFLYLDAEPALEQPIQKQSKNIKGDTKLINLLRQAIDAIGEDDGWAMLGEIGNHISNHASFDQRNYGFRKLSDLFQSIDLFEMKKTNGSVIWVRDKRKAKQLNKSTTPLQSAASKN</sequence>
<name>A0A0C2I9N3_THEKT</name>
<dbReference type="Gene3D" id="3.30.420.610">
    <property type="entry name" value="LOTUS domain-like"/>
    <property type="match status" value="1"/>
</dbReference>
<dbReference type="PROSITE" id="PS51644">
    <property type="entry name" value="HTH_OST"/>
    <property type="match status" value="1"/>
</dbReference>
<dbReference type="Pfam" id="PF01936">
    <property type="entry name" value="NYN"/>
    <property type="match status" value="1"/>
</dbReference>
<dbReference type="InterPro" id="IPR021139">
    <property type="entry name" value="NYN"/>
</dbReference>
<evidence type="ECO:0000313" key="3">
    <source>
        <dbReference type="Proteomes" id="UP000031668"/>
    </source>
</evidence>
<dbReference type="InterPro" id="IPR041966">
    <property type="entry name" value="LOTUS-like"/>
</dbReference>
<gene>
    <name evidence="2" type="ORF">RF11_05379</name>
</gene>
<feature type="domain" description="HTH OST-type" evidence="1">
    <location>
        <begin position="159"/>
        <end position="232"/>
    </location>
</feature>
<evidence type="ECO:0000313" key="2">
    <source>
        <dbReference type="EMBL" id="KII61978.1"/>
    </source>
</evidence>
<dbReference type="InterPro" id="IPR025605">
    <property type="entry name" value="OST-HTH/LOTUS_dom"/>
</dbReference>
<organism evidence="2 3">
    <name type="scientific">Thelohanellus kitauei</name>
    <name type="common">Myxosporean</name>
    <dbReference type="NCBI Taxonomy" id="669202"/>
    <lineage>
        <taxon>Eukaryota</taxon>
        <taxon>Metazoa</taxon>
        <taxon>Cnidaria</taxon>
        <taxon>Myxozoa</taxon>
        <taxon>Myxosporea</taxon>
        <taxon>Bivalvulida</taxon>
        <taxon>Platysporina</taxon>
        <taxon>Myxobolidae</taxon>
        <taxon>Thelohanellus</taxon>
    </lineage>
</organism>
<comment type="caution">
    <text evidence="2">The sequence shown here is derived from an EMBL/GenBank/DDBJ whole genome shotgun (WGS) entry which is preliminary data.</text>
</comment>
<evidence type="ECO:0000259" key="1">
    <source>
        <dbReference type="PROSITE" id="PS51644"/>
    </source>
</evidence>